<sequence length="143" mass="16138">MSDQQKPPPGRVMIPGLNRSVPDRTETPAQRPQRPTMSEKYGIPFGTYDVNGRRFRFKYDPQLFGTKVHEYVNGKWDWHVMPGDVSDAVATIKAETIPSETCTECGRPLSDHESVAQGMGETCIAKKAAEREWAMQDEPRDRG</sequence>
<evidence type="ECO:0000313" key="3">
    <source>
        <dbReference type="Proteomes" id="UP000321424"/>
    </source>
</evidence>
<comment type="caution">
    <text evidence="2">The sequence shown here is derived from an EMBL/GenBank/DDBJ whole genome shotgun (WGS) entry which is preliminary data.</text>
</comment>
<proteinExistence type="predicted"/>
<dbReference type="AlphaFoldDB" id="A0A511M9V3"/>
<feature type="compositionally biased region" description="Pro residues" evidence="1">
    <location>
        <begin position="1"/>
        <end position="10"/>
    </location>
</feature>
<accession>A0A511M9V3</accession>
<evidence type="ECO:0000256" key="1">
    <source>
        <dbReference type="SAM" id="MobiDB-lite"/>
    </source>
</evidence>
<feature type="region of interest" description="Disordered" evidence="1">
    <location>
        <begin position="1"/>
        <end position="42"/>
    </location>
</feature>
<reference evidence="2 3" key="1">
    <citation type="submission" date="2019-07" db="EMBL/GenBank/DDBJ databases">
        <title>Whole genome shotgun sequence of Nocardia ninae NBRC 108245.</title>
        <authorList>
            <person name="Hosoyama A."/>
            <person name="Uohara A."/>
            <person name="Ohji S."/>
            <person name="Ichikawa N."/>
        </authorList>
    </citation>
    <scope>NUCLEOTIDE SEQUENCE [LARGE SCALE GENOMIC DNA]</scope>
    <source>
        <strain evidence="2 3">NBRC 108245</strain>
    </source>
</reference>
<feature type="compositionally biased region" description="Polar residues" evidence="1">
    <location>
        <begin position="27"/>
        <end position="36"/>
    </location>
</feature>
<dbReference type="Pfam" id="PF19474">
    <property type="entry name" value="DUF6011"/>
    <property type="match status" value="1"/>
</dbReference>
<evidence type="ECO:0000313" key="2">
    <source>
        <dbReference type="EMBL" id="GEM37433.1"/>
    </source>
</evidence>
<keyword evidence="3" id="KW-1185">Reference proteome</keyword>
<gene>
    <name evidence="2" type="ORF">NN4_19520</name>
</gene>
<dbReference type="EMBL" id="BJXA01000009">
    <property type="protein sequence ID" value="GEM37433.1"/>
    <property type="molecule type" value="Genomic_DNA"/>
</dbReference>
<dbReference type="Proteomes" id="UP000321424">
    <property type="component" value="Unassembled WGS sequence"/>
</dbReference>
<dbReference type="RefSeq" id="WP_147129574.1">
    <property type="nucleotide sequence ID" value="NZ_BJXA01000009.1"/>
</dbReference>
<name>A0A511M9V3_9NOCA</name>
<protein>
    <submittedName>
        <fullName evidence="2">Uncharacterized protein</fullName>
    </submittedName>
</protein>
<dbReference type="OrthoDB" id="5240387at2"/>
<dbReference type="InterPro" id="IPR046053">
    <property type="entry name" value="DUF6011"/>
</dbReference>
<organism evidence="2 3">
    <name type="scientific">Nocardia ninae NBRC 108245</name>
    <dbReference type="NCBI Taxonomy" id="1210091"/>
    <lineage>
        <taxon>Bacteria</taxon>
        <taxon>Bacillati</taxon>
        <taxon>Actinomycetota</taxon>
        <taxon>Actinomycetes</taxon>
        <taxon>Mycobacteriales</taxon>
        <taxon>Nocardiaceae</taxon>
        <taxon>Nocardia</taxon>
    </lineage>
</organism>